<evidence type="ECO:0000313" key="3">
    <source>
        <dbReference type="EMBL" id="ROT62923.1"/>
    </source>
</evidence>
<dbReference type="Proteomes" id="UP000283509">
    <property type="component" value="Unassembled WGS sequence"/>
</dbReference>
<evidence type="ECO:0000256" key="2">
    <source>
        <dbReference type="SAM" id="Phobius"/>
    </source>
</evidence>
<dbReference type="EMBL" id="QCYY01003524">
    <property type="protein sequence ID" value="ROT62923.1"/>
    <property type="molecule type" value="Genomic_DNA"/>
</dbReference>
<feature type="transmembrane region" description="Helical" evidence="2">
    <location>
        <begin position="163"/>
        <end position="185"/>
    </location>
</feature>
<comment type="caution">
    <text evidence="3">The sequence shown here is derived from an EMBL/GenBank/DDBJ whole genome shotgun (WGS) entry which is preliminary data.</text>
</comment>
<feature type="region of interest" description="Disordered" evidence="1">
    <location>
        <begin position="29"/>
        <end position="50"/>
    </location>
</feature>
<accession>A0A423SFH8</accession>
<feature type="transmembrane region" description="Helical" evidence="2">
    <location>
        <begin position="242"/>
        <end position="271"/>
    </location>
</feature>
<reference evidence="3 4" key="2">
    <citation type="submission" date="2019-01" db="EMBL/GenBank/DDBJ databases">
        <title>The decoding of complex shrimp genome reveals the adaptation for benthos swimmer, frequently molting mechanism and breeding impact on genome.</title>
        <authorList>
            <person name="Sun Y."/>
            <person name="Gao Y."/>
            <person name="Yu Y."/>
        </authorList>
    </citation>
    <scope>NUCLEOTIDE SEQUENCE [LARGE SCALE GENOMIC DNA]</scope>
    <source>
        <tissue evidence="3">Muscle</tissue>
    </source>
</reference>
<sequence>MSRVRFPYGPRPSLWGIFSRHEARWSRPGRLDDVEQRKREPAPPARDTKTDTLSLSLSLSLSISRFSLLSSLSSSSHISLLISHYLSPSSSHLSLLFILSIIFISHRHLSSPSLSLINLNLIIFHPFFLIISLYLILSLLSLLLSSLLSIIHPHFSSLSLTHYSPLIPATLFLSRLIISHIPNLFSLSLPQSLSPVTLSLSLISLILSLSSQSHIFYIIFIYLHSSLSSSLSTSLHQLSRHFVLSIILSLAFSLHLFYLSLLSLLSLALYLSSLSLLSLLSSLSSTLFSLSSSSLLLSILISTVSNHPHSTPRSQFLHLLTLILSHSLLLSLSLIIFSLSQYRLQSQSPLTNLYSLSLLLSHRSLSILSSTHLVSS</sequence>
<evidence type="ECO:0000313" key="4">
    <source>
        <dbReference type="Proteomes" id="UP000283509"/>
    </source>
</evidence>
<feature type="transmembrane region" description="Helical" evidence="2">
    <location>
        <begin position="121"/>
        <end position="151"/>
    </location>
</feature>
<reference evidence="3 4" key="1">
    <citation type="submission" date="2018-04" db="EMBL/GenBank/DDBJ databases">
        <authorList>
            <person name="Zhang X."/>
            <person name="Yuan J."/>
            <person name="Li F."/>
            <person name="Xiang J."/>
        </authorList>
    </citation>
    <scope>NUCLEOTIDE SEQUENCE [LARGE SCALE GENOMIC DNA]</scope>
    <source>
        <tissue evidence="3">Muscle</tissue>
    </source>
</reference>
<evidence type="ECO:0000256" key="1">
    <source>
        <dbReference type="SAM" id="MobiDB-lite"/>
    </source>
</evidence>
<keyword evidence="2" id="KW-0812">Transmembrane</keyword>
<protein>
    <submittedName>
        <fullName evidence="3">Uncharacterized protein</fullName>
    </submittedName>
</protein>
<feature type="transmembrane region" description="Helical" evidence="2">
    <location>
        <begin position="197"/>
        <end position="222"/>
    </location>
</feature>
<keyword evidence="4" id="KW-1185">Reference proteome</keyword>
<organism evidence="3 4">
    <name type="scientific">Penaeus vannamei</name>
    <name type="common">Whiteleg shrimp</name>
    <name type="synonym">Litopenaeus vannamei</name>
    <dbReference type="NCBI Taxonomy" id="6689"/>
    <lineage>
        <taxon>Eukaryota</taxon>
        <taxon>Metazoa</taxon>
        <taxon>Ecdysozoa</taxon>
        <taxon>Arthropoda</taxon>
        <taxon>Crustacea</taxon>
        <taxon>Multicrustacea</taxon>
        <taxon>Malacostraca</taxon>
        <taxon>Eumalacostraca</taxon>
        <taxon>Eucarida</taxon>
        <taxon>Decapoda</taxon>
        <taxon>Dendrobranchiata</taxon>
        <taxon>Penaeoidea</taxon>
        <taxon>Penaeidae</taxon>
        <taxon>Penaeus</taxon>
    </lineage>
</organism>
<proteinExistence type="predicted"/>
<gene>
    <name evidence="3" type="ORF">C7M84_019216</name>
</gene>
<keyword evidence="2" id="KW-0472">Membrane</keyword>
<keyword evidence="2" id="KW-1133">Transmembrane helix</keyword>
<feature type="transmembrane region" description="Helical" evidence="2">
    <location>
        <begin position="316"/>
        <end position="339"/>
    </location>
</feature>
<feature type="transmembrane region" description="Helical" evidence="2">
    <location>
        <begin position="283"/>
        <end position="304"/>
    </location>
</feature>
<name>A0A423SFH8_PENVA</name>
<dbReference type="AlphaFoldDB" id="A0A423SFH8"/>